<dbReference type="RefSeq" id="WP_016501932.1">
    <property type="nucleotide sequence ID" value="NC_021505.1"/>
</dbReference>
<dbReference type="Proteomes" id="UP000016702">
    <property type="component" value="Chromosome"/>
</dbReference>
<reference evidence="1 2" key="1">
    <citation type="journal article" date="2014" name="Genome Announc.">
        <title>The Complete Genome Sequence of Pseudomonas putida NBRC 14164T Confirms High Intraspecies Variation.</title>
        <authorList>
            <person name="Ohji S."/>
            <person name="Yamazoe A."/>
            <person name="Hosoyama A."/>
            <person name="Tsuchikane K."/>
            <person name="Ezaki T."/>
            <person name="Fujita N."/>
        </authorList>
    </citation>
    <scope>NUCLEOTIDE SEQUENCE [LARGE SCALE GENOMIC DNA]</scope>
    <source>
        <strain evidence="1 2">NBRC 14164</strain>
    </source>
</reference>
<evidence type="ECO:0000313" key="1">
    <source>
        <dbReference type="EMBL" id="BAN56865.1"/>
    </source>
</evidence>
<organism evidence="1 2">
    <name type="scientific">Pseudomonas putida NBRC 14164</name>
    <dbReference type="NCBI Taxonomy" id="1211579"/>
    <lineage>
        <taxon>Bacteria</taxon>
        <taxon>Pseudomonadati</taxon>
        <taxon>Pseudomonadota</taxon>
        <taxon>Gammaproteobacteria</taxon>
        <taxon>Pseudomonadales</taxon>
        <taxon>Pseudomonadaceae</taxon>
        <taxon>Pseudomonas</taxon>
    </lineage>
</organism>
<accession>A0ABM7EMG6</accession>
<sequence>MRVNKIASSVAFVANFLVSRGDEGRAFLSSGKDFANTTRTVTQEWVPLGAEDRNVASSSANYRYGMERKVTQVYVEADDAWDVSGASWHWRPVIANEEYELKQK</sequence>
<gene>
    <name evidence="1" type="ORF">PP4_50120</name>
</gene>
<proteinExistence type="predicted"/>
<keyword evidence="2" id="KW-1185">Reference proteome</keyword>
<protein>
    <submittedName>
        <fullName evidence="1">Uncharacterized protein</fullName>
    </submittedName>
</protein>
<evidence type="ECO:0000313" key="2">
    <source>
        <dbReference type="Proteomes" id="UP000016702"/>
    </source>
</evidence>
<dbReference type="GeneID" id="45527037"/>
<name>A0ABM7EMG6_PSEPU</name>
<dbReference type="EMBL" id="AP013070">
    <property type="protein sequence ID" value="BAN56865.1"/>
    <property type="molecule type" value="Genomic_DNA"/>
</dbReference>